<evidence type="ECO:0000313" key="7">
    <source>
        <dbReference type="Proteomes" id="UP001501414"/>
    </source>
</evidence>
<keyword evidence="3" id="KW-0436">Ligase</keyword>
<dbReference type="InterPro" id="IPR014146">
    <property type="entry name" value="LigD_ligase_dom"/>
</dbReference>
<evidence type="ECO:0000256" key="1">
    <source>
        <dbReference type="ARBA" id="ARBA00007572"/>
    </source>
</evidence>
<organism evidence="6 7">
    <name type="scientific">Pseudonocardia kongjuensis</name>
    <dbReference type="NCBI Taxonomy" id="102227"/>
    <lineage>
        <taxon>Bacteria</taxon>
        <taxon>Bacillati</taxon>
        <taxon>Actinomycetota</taxon>
        <taxon>Actinomycetes</taxon>
        <taxon>Pseudonocardiales</taxon>
        <taxon>Pseudonocardiaceae</taxon>
        <taxon>Pseudonocardia</taxon>
    </lineage>
</organism>
<dbReference type="SUPFAM" id="SSF50249">
    <property type="entry name" value="Nucleic acid-binding proteins"/>
    <property type="match status" value="1"/>
</dbReference>
<accession>A0ABN1XXB7</accession>
<dbReference type="PANTHER" id="PTHR45674">
    <property type="entry name" value="DNA LIGASE 1/3 FAMILY MEMBER"/>
    <property type="match status" value="1"/>
</dbReference>
<evidence type="ECO:0000256" key="2">
    <source>
        <dbReference type="ARBA" id="ARBA00012727"/>
    </source>
</evidence>
<evidence type="ECO:0000259" key="5">
    <source>
        <dbReference type="PROSITE" id="PS50160"/>
    </source>
</evidence>
<gene>
    <name evidence="6" type="ORF">GCM10009613_31890</name>
</gene>
<dbReference type="InterPro" id="IPR012310">
    <property type="entry name" value="DNA_ligase_ATP-dep_cent"/>
</dbReference>
<dbReference type="RefSeq" id="WP_344023300.1">
    <property type="nucleotide sequence ID" value="NZ_BAAAJK010000011.1"/>
</dbReference>
<dbReference type="PANTHER" id="PTHR45674:SF4">
    <property type="entry name" value="DNA LIGASE 1"/>
    <property type="match status" value="1"/>
</dbReference>
<keyword evidence="7" id="KW-1185">Reference proteome</keyword>
<dbReference type="Gene3D" id="3.30.1490.70">
    <property type="match status" value="1"/>
</dbReference>
<evidence type="ECO:0000256" key="3">
    <source>
        <dbReference type="ARBA" id="ARBA00022598"/>
    </source>
</evidence>
<proteinExistence type="inferred from homology"/>
<dbReference type="EC" id="6.5.1.1" evidence="2"/>
<comment type="catalytic activity">
    <reaction evidence="4">
        <text>ATP + (deoxyribonucleotide)n-3'-hydroxyl + 5'-phospho-(deoxyribonucleotide)m = (deoxyribonucleotide)n+m + AMP + diphosphate.</text>
        <dbReference type="EC" id="6.5.1.1"/>
    </reaction>
</comment>
<name>A0ABN1XXB7_9PSEU</name>
<dbReference type="InterPro" id="IPR012340">
    <property type="entry name" value="NA-bd_OB-fold"/>
</dbReference>
<dbReference type="Gene3D" id="2.40.50.140">
    <property type="entry name" value="Nucleic acid-binding proteins"/>
    <property type="match status" value="1"/>
</dbReference>
<sequence>MLATPGPLPTGPGWSFEVKWDGMRVLASVTEGPAGPGGTAPVLRLRTRSGRNVTANFPELAGLVELAPDVVLDGEVVLLDDGAPSFAALAHRMQGVVGPAAAQRRPVTFMVFDVLRLYGVPLLDRPLAERRATLDRLDPARVPQVEVSPRYPDGAALLAVTAQRGLEGVVAKKETSVYRPGRRSPDWVKVAHRHSQSCLVGGWRPERTSGNRIGALLLGIPGPDGLEFAGRVGSGLAGSAVQQVLAARLGPLESGTPPFATAVPRVDAAGARWCTPSVVVEVAHLGRTQAGRLRQPVFRGVRDDVDPSDVRREPG</sequence>
<evidence type="ECO:0000313" key="6">
    <source>
        <dbReference type="EMBL" id="GAA1390715.1"/>
    </source>
</evidence>
<feature type="domain" description="ATP-dependent DNA ligase family profile" evidence="5">
    <location>
        <begin position="100"/>
        <end position="233"/>
    </location>
</feature>
<evidence type="ECO:0000256" key="4">
    <source>
        <dbReference type="ARBA" id="ARBA00034003"/>
    </source>
</evidence>
<protein>
    <recommendedName>
        <fullName evidence="2">DNA ligase (ATP)</fullName>
        <ecNumber evidence="2">6.5.1.1</ecNumber>
    </recommendedName>
</protein>
<comment type="similarity">
    <text evidence="1">Belongs to the ATP-dependent DNA ligase family.</text>
</comment>
<dbReference type="Pfam" id="PF01068">
    <property type="entry name" value="DNA_ligase_A_M"/>
    <property type="match status" value="1"/>
</dbReference>
<dbReference type="CDD" id="cd07971">
    <property type="entry name" value="OBF_DNA_ligase_LigD"/>
    <property type="match status" value="1"/>
</dbReference>
<comment type="caution">
    <text evidence="6">The sequence shown here is derived from an EMBL/GenBank/DDBJ whole genome shotgun (WGS) entry which is preliminary data.</text>
</comment>
<dbReference type="NCBIfam" id="TIGR02779">
    <property type="entry name" value="NHEJ_ligase_lig"/>
    <property type="match status" value="1"/>
</dbReference>
<dbReference type="InterPro" id="IPR050191">
    <property type="entry name" value="ATP-dep_DNA_ligase"/>
</dbReference>
<dbReference type="Proteomes" id="UP001501414">
    <property type="component" value="Unassembled WGS sequence"/>
</dbReference>
<dbReference type="InterPro" id="IPR012309">
    <property type="entry name" value="DNA_ligase_ATP-dep_C"/>
</dbReference>
<dbReference type="SUPFAM" id="SSF56091">
    <property type="entry name" value="DNA ligase/mRNA capping enzyme, catalytic domain"/>
    <property type="match status" value="1"/>
</dbReference>
<dbReference type="EMBL" id="BAAAJK010000011">
    <property type="protein sequence ID" value="GAA1390715.1"/>
    <property type="molecule type" value="Genomic_DNA"/>
</dbReference>
<dbReference type="CDD" id="cd07906">
    <property type="entry name" value="Adenylation_DNA_ligase_LigD_LigC"/>
    <property type="match status" value="1"/>
</dbReference>
<dbReference type="Gene3D" id="3.30.470.30">
    <property type="entry name" value="DNA ligase/mRNA capping enzyme"/>
    <property type="match status" value="1"/>
</dbReference>
<dbReference type="Pfam" id="PF04679">
    <property type="entry name" value="DNA_ligase_A_C"/>
    <property type="match status" value="1"/>
</dbReference>
<reference evidence="6 7" key="1">
    <citation type="journal article" date="2019" name="Int. J. Syst. Evol. Microbiol.">
        <title>The Global Catalogue of Microorganisms (GCM) 10K type strain sequencing project: providing services to taxonomists for standard genome sequencing and annotation.</title>
        <authorList>
            <consortium name="The Broad Institute Genomics Platform"/>
            <consortium name="The Broad Institute Genome Sequencing Center for Infectious Disease"/>
            <person name="Wu L."/>
            <person name="Ma J."/>
        </authorList>
    </citation>
    <scope>NUCLEOTIDE SEQUENCE [LARGE SCALE GENOMIC DNA]</scope>
    <source>
        <strain evidence="6 7">JCM 11896</strain>
    </source>
</reference>
<dbReference type="PROSITE" id="PS50160">
    <property type="entry name" value="DNA_LIGASE_A3"/>
    <property type="match status" value="1"/>
</dbReference>